<keyword evidence="3" id="KW-1185">Reference proteome</keyword>
<dbReference type="RefSeq" id="WP_114297030.1">
    <property type="nucleotide sequence ID" value="NZ_QPJT01000006.1"/>
</dbReference>
<feature type="domain" description="SprT-like" evidence="1">
    <location>
        <begin position="66"/>
        <end position="186"/>
    </location>
</feature>
<name>A0A369BBA2_9FIRM</name>
<evidence type="ECO:0000313" key="3">
    <source>
        <dbReference type="Proteomes" id="UP000253034"/>
    </source>
</evidence>
<organism evidence="2 3">
    <name type="scientific">Anaerobacterium chartisolvens</name>
    <dbReference type="NCBI Taxonomy" id="1297424"/>
    <lineage>
        <taxon>Bacteria</taxon>
        <taxon>Bacillati</taxon>
        <taxon>Bacillota</taxon>
        <taxon>Clostridia</taxon>
        <taxon>Eubacteriales</taxon>
        <taxon>Oscillospiraceae</taxon>
        <taxon>Anaerobacterium</taxon>
    </lineage>
</organism>
<dbReference type="InterPro" id="IPR006640">
    <property type="entry name" value="SprT-like_domain"/>
</dbReference>
<protein>
    <submittedName>
        <fullName evidence="2">SprT-like family protein</fullName>
    </submittedName>
</protein>
<accession>A0A369BBA2</accession>
<dbReference type="Pfam" id="PF10263">
    <property type="entry name" value="SprT-like"/>
    <property type="match status" value="1"/>
</dbReference>
<proteinExistence type="predicted"/>
<gene>
    <name evidence="2" type="ORF">DFR58_10646</name>
</gene>
<dbReference type="EMBL" id="QPJT01000006">
    <property type="protein sequence ID" value="RCX17878.1"/>
    <property type="molecule type" value="Genomic_DNA"/>
</dbReference>
<dbReference type="GO" id="GO:0006950">
    <property type="term" value="P:response to stress"/>
    <property type="evidence" value="ECO:0007669"/>
    <property type="project" value="UniProtKB-ARBA"/>
</dbReference>
<sequence>MKTDYLKDAYEFTDEELPMLDLINIKQKPQDISNKRMQIAAFLKESSRNIKSSTIETISVSDLKLMFELYDKIFFQSWFKNSFPGKLKFSLSRRMTKSAGLTLCPKNIDSIKPEELSIEIRIGVDFFFHYGTVKGTNTVCGINTSSSLEAMQLVFEHELCHVIEFVLFKRSNCSGSRFKAIANNIFGQTESYHRLATHKQIARQKLGINIGDTVSFTFEGKRLTGILYNINKRATVMVNDKNGHLTDKAGNKYSKYYVPLSLLE</sequence>
<comment type="caution">
    <text evidence="2">The sequence shown here is derived from an EMBL/GenBank/DDBJ whole genome shotgun (WGS) entry which is preliminary data.</text>
</comment>
<evidence type="ECO:0000259" key="1">
    <source>
        <dbReference type="Pfam" id="PF10263"/>
    </source>
</evidence>
<evidence type="ECO:0000313" key="2">
    <source>
        <dbReference type="EMBL" id="RCX17878.1"/>
    </source>
</evidence>
<reference evidence="2 3" key="1">
    <citation type="submission" date="2018-07" db="EMBL/GenBank/DDBJ databases">
        <title>Genomic Encyclopedia of Type Strains, Phase IV (KMG-IV): sequencing the most valuable type-strain genomes for metagenomic binning, comparative biology and taxonomic classification.</title>
        <authorList>
            <person name="Goeker M."/>
        </authorList>
    </citation>
    <scope>NUCLEOTIDE SEQUENCE [LARGE SCALE GENOMIC DNA]</scope>
    <source>
        <strain evidence="2 3">DSM 27016</strain>
    </source>
</reference>
<dbReference type="Proteomes" id="UP000253034">
    <property type="component" value="Unassembled WGS sequence"/>
</dbReference>
<dbReference type="AlphaFoldDB" id="A0A369BBA2"/>
<dbReference type="OrthoDB" id="1900587at2"/>